<dbReference type="AlphaFoldDB" id="A0A0K0CVL2"/>
<proteinExistence type="predicted"/>
<dbReference type="Proteomes" id="UP000035642">
    <property type="component" value="Unassembled WGS sequence"/>
</dbReference>
<reference evidence="1" key="1">
    <citation type="submission" date="2012-09" db="EMBL/GenBank/DDBJ databases">
        <authorList>
            <person name="Martin A.A."/>
        </authorList>
    </citation>
    <scope>NUCLEOTIDE SEQUENCE</scope>
</reference>
<organism evidence="1 2">
    <name type="scientific">Angiostrongylus cantonensis</name>
    <name type="common">Rat lungworm</name>
    <dbReference type="NCBI Taxonomy" id="6313"/>
    <lineage>
        <taxon>Eukaryota</taxon>
        <taxon>Metazoa</taxon>
        <taxon>Ecdysozoa</taxon>
        <taxon>Nematoda</taxon>
        <taxon>Chromadorea</taxon>
        <taxon>Rhabditida</taxon>
        <taxon>Rhabditina</taxon>
        <taxon>Rhabditomorpha</taxon>
        <taxon>Strongyloidea</taxon>
        <taxon>Metastrongylidae</taxon>
        <taxon>Angiostrongylus</taxon>
    </lineage>
</organism>
<dbReference type="InterPro" id="IPR036397">
    <property type="entry name" value="RNaseH_sf"/>
</dbReference>
<keyword evidence="1" id="KW-1185">Reference proteome</keyword>
<reference evidence="2" key="2">
    <citation type="submission" date="2017-02" db="UniProtKB">
        <authorList>
            <consortium name="WormBaseParasite"/>
        </authorList>
    </citation>
    <scope>IDENTIFICATION</scope>
</reference>
<dbReference type="GO" id="GO:0003676">
    <property type="term" value="F:nucleic acid binding"/>
    <property type="evidence" value="ECO:0007669"/>
    <property type="project" value="InterPro"/>
</dbReference>
<name>A0A0K0CVL2_ANGCA</name>
<protein>
    <submittedName>
        <fullName evidence="2">Secreted protein</fullName>
    </submittedName>
</protein>
<dbReference type="WBParaSite" id="ACAC_0000138601-mRNA-1">
    <property type="protein sequence ID" value="ACAC_0000138601-mRNA-1"/>
    <property type="gene ID" value="ACAC_0000138601"/>
</dbReference>
<sequence>MLMAISIFTSFSLESMRIQIINLAFSFKRMIHQKTHEIFPVHIFSVLLSACFLEQWNYHNAAFDALVTGDVLVKMAHLFVSTNRQQDSNSSHRHRVLQHGERVSYTKEAAGHLSNKHEKALFKITSLLFWINGGKCFTIIAGVFFL</sequence>
<accession>A0A0K0CVL2</accession>
<evidence type="ECO:0000313" key="2">
    <source>
        <dbReference type="WBParaSite" id="ACAC_0000138601-mRNA-1"/>
    </source>
</evidence>
<dbReference type="Gene3D" id="3.30.420.10">
    <property type="entry name" value="Ribonuclease H-like superfamily/Ribonuclease H"/>
    <property type="match status" value="1"/>
</dbReference>
<evidence type="ECO:0000313" key="1">
    <source>
        <dbReference type="Proteomes" id="UP000035642"/>
    </source>
</evidence>